<name>A0ABM4DBK1_HYDVU</name>
<gene>
    <name evidence="3" type="primary">LOC136089616</name>
</gene>
<dbReference type="PANTHER" id="PTHR21301">
    <property type="entry name" value="REVERSE TRANSCRIPTASE"/>
    <property type="match status" value="1"/>
</dbReference>
<dbReference type="RefSeq" id="XP_065671740.1">
    <property type="nucleotide sequence ID" value="XM_065815668.1"/>
</dbReference>
<accession>A0ABM4DBK1</accession>
<dbReference type="InterPro" id="IPR000477">
    <property type="entry name" value="RT_dom"/>
</dbReference>
<evidence type="ECO:0000313" key="3">
    <source>
        <dbReference type="RefSeq" id="XP_065671740.1"/>
    </source>
</evidence>
<feature type="domain" description="Reverse transcriptase" evidence="1">
    <location>
        <begin position="207"/>
        <end position="457"/>
    </location>
</feature>
<reference evidence="3" key="1">
    <citation type="submission" date="2025-08" db="UniProtKB">
        <authorList>
            <consortium name="RefSeq"/>
        </authorList>
    </citation>
    <scope>IDENTIFICATION</scope>
</reference>
<keyword evidence="2" id="KW-1185">Reference proteome</keyword>
<dbReference type="PANTHER" id="PTHR21301:SF10">
    <property type="entry name" value="REVERSE TRANSCRIPTASE DOMAIN-CONTAINING PROTEIN"/>
    <property type="match status" value="1"/>
</dbReference>
<sequence length="457" mass="52538">MRQYNKDIIKAKSNFSHQFNNKLVTNLSKHVLTDDEKELLSLGLNFVPSITNTSLNIHITAFERFKTTLLQQLYFGTEEITRHPFHKKSNWSPPMTNNKTIISIYLNLVESDITALVFSQLPKDEKTPELIHALNSLMLNPTITIKKADKGGGICILDKTDYEEKISLLLSDKNTYKLLSEDPTKSIARDINNLIDYMFLHHMIDKKTSEFLRPKMPLRTPLFYGLPKIHKIGIPLRPIVSGCDGPIDNLSFFITEFIQPVAEQLPTYFKDTTHLLKLLQSHVLETNNYILVTADVISLYTNIPHREGIDAVKFYLNRAPPYNGPIKRPPTAFIDIILETILTHSNFQFSTDHFLQLTGTTMGTRMAPPFANLFMGRIDEKIIDQFSMWISSYKRLIDDIFFIFHGPPEKLTQVFEFMNAIHSTIKFAFNNSNNSINFMDLTINKKLDGKLETTIFK</sequence>
<evidence type="ECO:0000313" key="2">
    <source>
        <dbReference type="Proteomes" id="UP001652625"/>
    </source>
</evidence>
<protein>
    <submittedName>
        <fullName evidence="3">Uncharacterized protein LOC136089616</fullName>
    </submittedName>
</protein>
<organism evidence="2 3">
    <name type="scientific">Hydra vulgaris</name>
    <name type="common">Hydra</name>
    <name type="synonym">Hydra attenuata</name>
    <dbReference type="NCBI Taxonomy" id="6087"/>
    <lineage>
        <taxon>Eukaryota</taxon>
        <taxon>Metazoa</taxon>
        <taxon>Cnidaria</taxon>
        <taxon>Hydrozoa</taxon>
        <taxon>Hydroidolina</taxon>
        <taxon>Anthoathecata</taxon>
        <taxon>Aplanulata</taxon>
        <taxon>Hydridae</taxon>
        <taxon>Hydra</taxon>
    </lineage>
</organism>
<dbReference type="Proteomes" id="UP001652625">
    <property type="component" value="Chromosome 13"/>
</dbReference>
<evidence type="ECO:0000259" key="1">
    <source>
        <dbReference type="PROSITE" id="PS50878"/>
    </source>
</evidence>
<dbReference type="PROSITE" id="PS50878">
    <property type="entry name" value="RT_POL"/>
    <property type="match status" value="1"/>
</dbReference>
<dbReference type="GeneID" id="136089616"/>
<proteinExistence type="predicted"/>